<keyword evidence="2" id="KW-1185">Reference proteome</keyword>
<dbReference type="AlphaFoldDB" id="A0A1T5A8W3"/>
<name>A0A1T5A8W3_9SPHN</name>
<dbReference type="STRING" id="439228.SAMN06295920_101714"/>
<sequence>MAISKYHAVELSDEEPNGASAIAVMQVFTNAAATIEVRQEDDMIWMSFEHARALGEALLELTKDVAA</sequence>
<dbReference type="EMBL" id="FUYM01000001">
    <property type="protein sequence ID" value="SKB31355.1"/>
    <property type="molecule type" value="Genomic_DNA"/>
</dbReference>
<reference evidence="2" key="1">
    <citation type="submission" date="2017-02" db="EMBL/GenBank/DDBJ databases">
        <authorList>
            <person name="Varghese N."/>
            <person name="Submissions S."/>
        </authorList>
    </citation>
    <scope>NUCLEOTIDE SEQUENCE [LARGE SCALE GENOMIC DNA]</scope>
    <source>
        <strain evidence="2">UM2</strain>
    </source>
</reference>
<dbReference type="RefSeq" id="WP_079646630.1">
    <property type="nucleotide sequence ID" value="NZ_FUYM01000001.1"/>
</dbReference>
<proteinExistence type="predicted"/>
<evidence type="ECO:0000313" key="2">
    <source>
        <dbReference type="Proteomes" id="UP000189818"/>
    </source>
</evidence>
<gene>
    <name evidence="1" type="ORF">SAMN06295920_101714</name>
</gene>
<organism evidence="1 2">
    <name type="scientific">Rhizorhabdus histidinilytica</name>
    <dbReference type="NCBI Taxonomy" id="439228"/>
    <lineage>
        <taxon>Bacteria</taxon>
        <taxon>Pseudomonadati</taxon>
        <taxon>Pseudomonadota</taxon>
        <taxon>Alphaproteobacteria</taxon>
        <taxon>Sphingomonadales</taxon>
        <taxon>Sphingomonadaceae</taxon>
        <taxon>Rhizorhabdus</taxon>
    </lineage>
</organism>
<dbReference type="Proteomes" id="UP000189818">
    <property type="component" value="Unassembled WGS sequence"/>
</dbReference>
<accession>A0A1T5A8W3</accession>
<protein>
    <submittedName>
        <fullName evidence="1">Uncharacterized protein</fullName>
    </submittedName>
</protein>
<evidence type="ECO:0000313" key="1">
    <source>
        <dbReference type="EMBL" id="SKB31355.1"/>
    </source>
</evidence>